<evidence type="ECO:0000313" key="2">
    <source>
        <dbReference type="Proteomes" id="UP000014070"/>
    </source>
</evidence>
<reference evidence="1 2" key="1">
    <citation type="journal article" date="2013" name="Genome Announc.">
        <title>Genome sequence of 'Candidatus Methanomassiliicoccus intestinalis' Issoire-Mx1, a third thermoplasmatales-related methanogenic archaeon from human feces.</title>
        <authorList>
            <person name="Borrel G."/>
            <person name="Harris H.M."/>
            <person name="Parisot N."/>
            <person name="Gaci N."/>
            <person name="Tottey W."/>
            <person name="Mihajlovski A."/>
            <person name="Deane J."/>
            <person name="Gribaldo S."/>
            <person name="Bardot O."/>
            <person name="Peyretaillade E."/>
            <person name="Peyret P."/>
            <person name="O'Toole P.W."/>
            <person name="Brugere J.F."/>
        </authorList>
    </citation>
    <scope>NUCLEOTIDE SEQUENCE [LARGE SCALE GENOMIC DNA]</scope>
    <source>
        <strain evidence="1 2">Issoire-Mx1</strain>
    </source>
</reference>
<dbReference type="AlphaFoldDB" id="R9T4F0"/>
<organism evidence="1 2">
    <name type="scientific">Methanomassiliicoccus intestinalis (strain Issoire-Mx1)</name>
    <dbReference type="NCBI Taxonomy" id="1295009"/>
    <lineage>
        <taxon>Archaea</taxon>
        <taxon>Methanobacteriati</taxon>
        <taxon>Thermoplasmatota</taxon>
        <taxon>Thermoplasmata</taxon>
        <taxon>Methanomassiliicoccales</taxon>
        <taxon>Methanomassiliicoccaceae</taxon>
        <taxon>Methanomassiliicoccus</taxon>
    </lineage>
</organism>
<evidence type="ECO:0000313" key="1">
    <source>
        <dbReference type="EMBL" id="AGN25792.1"/>
    </source>
</evidence>
<protein>
    <submittedName>
        <fullName evidence="1">Uncharacterized protein</fullName>
    </submittedName>
</protein>
<accession>R9T4F0</accession>
<dbReference type="InParanoid" id="R9T4F0"/>
<dbReference type="Proteomes" id="UP000014070">
    <property type="component" value="Chromosome"/>
</dbReference>
<proteinExistence type="predicted"/>
<keyword evidence="2" id="KW-1185">Reference proteome</keyword>
<sequence length="79" mass="9147">MSFWQCPACVRESYFCDKTHLKLHLMSDHNISGRTLSKIIEGLIPAFEESIIDKKEVSENKIELESKLQEEKEADQHAL</sequence>
<dbReference type="RefSeq" id="WP_020448317.1">
    <property type="nucleotide sequence ID" value="NC_021353.1"/>
</dbReference>
<gene>
    <name evidence="1" type="ORF">MMINT_04080</name>
</gene>
<name>R9T4F0_METII</name>
<dbReference type="KEGG" id="mer:MMINT_04080"/>
<dbReference type="EMBL" id="CP005934">
    <property type="protein sequence ID" value="AGN25792.1"/>
    <property type="molecule type" value="Genomic_DNA"/>
</dbReference>
<dbReference type="HOGENOM" id="CLU_2597512_0_0_2"/>
<dbReference type="GeneID" id="41322838"/>